<reference evidence="5" key="2">
    <citation type="submission" date="2023-02" db="EMBL/GenBank/DDBJ databases">
        <authorList>
            <person name="Sun Q."/>
            <person name="Mori K."/>
        </authorList>
    </citation>
    <scope>NUCLEOTIDE SEQUENCE</scope>
    <source>
        <strain evidence="5">NBRC 112290</strain>
    </source>
</reference>
<evidence type="ECO:0000256" key="1">
    <source>
        <dbReference type="ARBA" id="ARBA00023015"/>
    </source>
</evidence>
<evidence type="ECO:0000256" key="3">
    <source>
        <dbReference type="ARBA" id="ARBA00023163"/>
    </source>
</evidence>
<comment type="caution">
    <text evidence="5">The sequence shown here is derived from an EMBL/GenBank/DDBJ whole genome shotgun (WGS) entry which is preliminary data.</text>
</comment>
<dbReference type="InterPro" id="IPR036390">
    <property type="entry name" value="WH_DNA-bd_sf"/>
</dbReference>
<dbReference type="SUPFAM" id="SSF100950">
    <property type="entry name" value="NagB/RpiA/CoA transferase-like"/>
    <property type="match status" value="1"/>
</dbReference>
<keyword evidence="6" id="KW-1185">Reference proteome</keyword>
<dbReference type="EMBL" id="BSUM01000001">
    <property type="protein sequence ID" value="GMA32956.1"/>
    <property type="molecule type" value="Genomic_DNA"/>
</dbReference>
<dbReference type="PRINTS" id="PR00037">
    <property type="entry name" value="HTHLACR"/>
</dbReference>
<organism evidence="5 6">
    <name type="scientific">Litorihabitans aurantiacus</name>
    <dbReference type="NCBI Taxonomy" id="1930061"/>
    <lineage>
        <taxon>Bacteria</taxon>
        <taxon>Bacillati</taxon>
        <taxon>Actinomycetota</taxon>
        <taxon>Actinomycetes</taxon>
        <taxon>Micrococcales</taxon>
        <taxon>Beutenbergiaceae</taxon>
        <taxon>Litorihabitans</taxon>
    </lineage>
</organism>
<proteinExistence type="predicted"/>
<dbReference type="Proteomes" id="UP001157161">
    <property type="component" value="Unassembled WGS sequence"/>
</dbReference>
<evidence type="ECO:0000256" key="2">
    <source>
        <dbReference type="ARBA" id="ARBA00023125"/>
    </source>
</evidence>
<protein>
    <submittedName>
        <fullName evidence="5">Transcriptional regulator</fullName>
    </submittedName>
</protein>
<keyword evidence="3" id="KW-0804">Transcription</keyword>
<dbReference type="InterPro" id="IPR001034">
    <property type="entry name" value="DeoR_HTH"/>
</dbReference>
<dbReference type="AlphaFoldDB" id="A0AA37XGL7"/>
<evidence type="ECO:0000259" key="4">
    <source>
        <dbReference type="PROSITE" id="PS51000"/>
    </source>
</evidence>
<keyword evidence="1" id="KW-0805">Transcription regulation</keyword>
<dbReference type="RefSeq" id="WP_284251658.1">
    <property type="nucleotide sequence ID" value="NZ_BSUM01000001.1"/>
</dbReference>
<name>A0AA37XGL7_9MICO</name>
<dbReference type="PANTHER" id="PTHR30363:SF44">
    <property type="entry name" value="AGA OPERON TRANSCRIPTIONAL REPRESSOR-RELATED"/>
    <property type="match status" value="1"/>
</dbReference>
<dbReference type="GO" id="GO:0003677">
    <property type="term" value="F:DNA binding"/>
    <property type="evidence" value="ECO:0007669"/>
    <property type="project" value="UniProtKB-KW"/>
</dbReference>
<dbReference type="SMART" id="SM00420">
    <property type="entry name" value="HTH_DEOR"/>
    <property type="match status" value="1"/>
</dbReference>
<dbReference type="InterPro" id="IPR050313">
    <property type="entry name" value="Carb_Metab_HTH_regulators"/>
</dbReference>
<dbReference type="InterPro" id="IPR014036">
    <property type="entry name" value="DeoR-like_C"/>
</dbReference>
<dbReference type="InterPro" id="IPR036388">
    <property type="entry name" value="WH-like_DNA-bd_sf"/>
</dbReference>
<dbReference type="InterPro" id="IPR037171">
    <property type="entry name" value="NagB/RpiA_transferase-like"/>
</dbReference>
<dbReference type="Pfam" id="PF08220">
    <property type="entry name" value="HTH_DeoR"/>
    <property type="match status" value="1"/>
</dbReference>
<dbReference type="GO" id="GO:0003700">
    <property type="term" value="F:DNA-binding transcription factor activity"/>
    <property type="evidence" value="ECO:0007669"/>
    <property type="project" value="InterPro"/>
</dbReference>
<sequence>MEREDRLSRLVDYIVEHGSVHVDDVVATFDISPATARRDLDALAEQQLVSRTRGGAVSNSTSGDTPLRYRTVRHGGAKRAIASAVAAMVTPGEVIAFNGGTTTTAAAFEVGIRTAADPAFHDVTTTVVTNAVNIANDLVVRPALRIVVTGGVARPRSYELVGPLASLKLPDITIDTLFLGAHALDVERGYFTHHDGEAAINAELVRLARRTVAVVDSSKLGATAFARICGVDDVDVLLTDAGADPGSLDRVREHGVDVVTVGGPGEG</sequence>
<dbReference type="SUPFAM" id="SSF46785">
    <property type="entry name" value="Winged helix' DNA-binding domain"/>
    <property type="match status" value="1"/>
</dbReference>
<dbReference type="SMART" id="SM01134">
    <property type="entry name" value="DeoRC"/>
    <property type="match status" value="1"/>
</dbReference>
<dbReference type="PROSITE" id="PS51000">
    <property type="entry name" value="HTH_DEOR_2"/>
    <property type="match status" value="1"/>
</dbReference>
<evidence type="ECO:0000313" key="5">
    <source>
        <dbReference type="EMBL" id="GMA32956.1"/>
    </source>
</evidence>
<dbReference type="PANTHER" id="PTHR30363">
    <property type="entry name" value="HTH-TYPE TRANSCRIPTIONAL REGULATOR SRLR-RELATED"/>
    <property type="match status" value="1"/>
</dbReference>
<dbReference type="Pfam" id="PF00455">
    <property type="entry name" value="DeoRC"/>
    <property type="match status" value="1"/>
</dbReference>
<dbReference type="Gene3D" id="3.40.50.1360">
    <property type="match status" value="1"/>
</dbReference>
<accession>A0AA37XGL7</accession>
<evidence type="ECO:0000313" key="6">
    <source>
        <dbReference type="Proteomes" id="UP001157161"/>
    </source>
</evidence>
<dbReference type="InterPro" id="IPR018356">
    <property type="entry name" value="Tscrpt_reg_HTH_DeoR_CS"/>
</dbReference>
<gene>
    <name evidence="5" type="ORF">GCM10025875_29480</name>
</gene>
<feature type="domain" description="HTH deoR-type" evidence="4">
    <location>
        <begin position="3"/>
        <end position="58"/>
    </location>
</feature>
<dbReference type="PROSITE" id="PS00894">
    <property type="entry name" value="HTH_DEOR_1"/>
    <property type="match status" value="1"/>
</dbReference>
<dbReference type="Gene3D" id="1.10.10.10">
    <property type="entry name" value="Winged helix-like DNA-binding domain superfamily/Winged helix DNA-binding domain"/>
    <property type="match status" value="1"/>
</dbReference>
<keyword evidence="2" id="KW-0238">DNA-binding</keyword>
<reference evidence="5" key="1">
    <citation type="journal article" date="2014" name="Int. J. Syst. Evol. Microbiol.">
        <title>Complete genome sequence of Corynebacterium casei LMG S-19264T (=DSM 44701T), isolated from a smear-ripened cheese.</title>
        <authorList>
            <consortium name="US DOE Joint Genome Institute (JGI-PGF)"/>
            <person name="Walter F."/>
            <person name="Albersmeier A."/>
            <person name="Kalinowski J."/>
            <person name="Ruckert C."/>
        </authorList>
    </citation>
    <scope>NUCLEOTIDE SEQUENCE</scope>
    <source>
        <strain evidence="5">NBRC 112290</strain>
    </source>
</reference>